<dbReference type="InterPro" id="IPR003594">
    <property type="entry name" value="HATPase_dom"/>
</dbReference>
<evidence type="ECO:0000256" key="2">
    <source>
        <dbReference type="ARBA" id="ARBA00012438"/>
    </source>
</evidence>
<accession>A0A933RW88</accession>
<dbReference type="Pfam" id="PF02518">
    <property type="entry name" value="HATPase_c"/>
    <property type="match status" value="1"/>
</dbReference>
<protein>
    <recommendedName>
        <fullName evidence="2">histidine kinase</fullName>
        <ecNumber evidence="2">2.7.13.3</ecNumber>
    </recommendedName>
</protein>
<keyword evidence="6 9" id="KW-0418">Kinase</keyword>
<dbReference type="SMART" id="SM00387">
    <property type="entry name" value="HATPase_c"/>
    <property type="match status" value="1"/>
</dbReference>
<dbReference type="PANTHER" id="PTHR41523">
    <property type="entry name" value="TWO-COMPONENT SYSTEM SENSOR PROTEIN"/>
    <property type="match status" value="1"/>
</dbReference>
<dbReference type="GO" id="GO:0004673">
    <property type="term" value="F:protein histidine kinase activity"/>
    <property type="evidence" value="ECO:0007669"/>
    <property type="project" value="UniProtKB-EC"/>
</dbReference>
<proteinExistence type="predicted"/>
<dbReference type="Proteomes" id="UP000782519">
    <property type="component" value="Unassembled WGS sequence"/>
</dbReference>
<comment type="catalytic activity">
    <reaction evidence="1">
        <text>ATP + protein L-histidine = ADP + protein N-phospho-L-histidine.</text>
        <dbReference type="EC" id="2.7.13.3"/>
    </reaction>
</comment>
<gene>
    <name evidence="9" type="ORF">HZA66_07955</name>
</gene>
<dbReference type="EC" id="2.7.13.3" evidence="2"/>
<evidence type="ECO:0000256" key="7">
    <source>
        <dbReference type="ARBA" id="ARBA00022840"/>
    </source>
</evidence>
<evidence type="ECO:0000256" key="5">
    <source>
        <dbReference type="ARBA" id="ARBA00022741"/>
    </source>
</evidence>
<name>A0A933RW88_RHOPL</name>
<dbReference type="EMBL" id="JACRJB010000021">
    <property type="protein sequence ID" value="MBI5129361.1"/>
    <property type="molecule type" value="Genomic_DNA"/>
</dbReference>
<dbReference type="Gene3D" id="3.30.565.10">
    <property type="entry name" value="Histidine kinase-like ATPase, C-terminal domain"/>
    <property type="match status" value="1"/>
</dbReference>
<evidence type="ECO:0000256" key="6">
    <source>
        <dbReference type="ARBA" id="ARBA00022777"/>
    </source>
</evidence>
<evidence type="ECO:0000256" key="1">
    <source>
        <dbReference type="ARBA" id="ARBA00000085"/>
    </source>
</evidence>
<evidence type="ECO:0000313" key="9">
    <source>
        <dbReference type="EMBL" id="MBI5129361.1"/>
    </source>
</evidence>
<dbReference type="SUPFAM" id="SSF55874">
    <property type="entry name" value="ATPase domain of HSP90 chaperone/DNA topoisomerase II/histidine kinase"/>
    <property type="match status" value="1"/>
</dbReference>
<evidence type="ECO:0000256" key="3">
    <source>
        <dbReference type="ARBA" id="ARBA00022553"/>
    </source>
</evidence>
<keyword evidence="4" id="KW-0808">Transferase</keyword>
<reference evidence="9" key="1">
    <citation type="submission" date="2020-07" db="EMBL/GenBank/DDBJ databases">
        <title>Huge and variable diversity of episymbiotic CPR bacteria and DPANN archaea in groundwater ecosystems.</title>
        <authorList>
            <person name="He C.Y."/>
            <person name="Keren R."/>
            <person name="Whittaker M."/>
            <person name="Farag I.F."/>
            <person name="Doudna J."/>
            <person name="Cate J.H.D."/>
            <person name="Banfield J.F."/>
        </authorList>
    </citation>
    <scope>NUCLEOTIDE SEQUENCE</scope>
    <source>
        <strain evidence="9">NC_groundwater_1818_Pr3_B-0.1um_66_35</strain>
    </source>
</reference>
<organism evidence="9 10">
    <name type="scientific">Rhodopseudomonas palustris</name>
    <dbReference type="NCBI Taxonomy" id="1076"/>
    <lineage>
        <taxon>Bacteria</taxon>
        <taxon>Pseudomonadati</taxon>
        <taxon>Pseudomonadota</taxon>
        <taxon>Alphaproteobacteria</taxon>
        <taxon>Hyphomicrobiales</taxon>
        <taxon>Nitrobacteraceae</taxon>
        <taxon>Rhodopseudomonas</taxon>
    </lineage>
</organism>
<keyword evidence="3" id="KW-0597">Phosphoprotein</keyword>
<dbReference type="GO" id="GO:0005524">
    <property type="term" value="F:ATP binding"/>
    <property type="evidence" value="ECO:0007669"/>
    <property type="project" value="UniProtKB-KW"/>
</dbReference>
<dbReference type="InterPro" id="IPR036890">
    <property type="entry name" value="HATPase_C_sf"/>
</dbReference>
<dbReference type="PANTHER" id="PTHR41523:SF8">
    <property type="entry name" value="ETHYLENE RESPONSE SENSOR PROTEIN"/>
    <property type="match status" value="1"/>
</dbReference>
<dbReference type="Pfam" id="PF07568">
    <property type="entry name" value="HisKA_2"/>
    <property type="match status" value="1"/>
</dbReference>
<keyword evidence="5" id="KW-0547">Nucleotide-binding</keyword>
<dbReference type="AlphaFoldDB" id="A0A933RW88"/>
<sequence length="232" mass="24882">MIGEPSIHGAKSMFSDGPIGQHMNAECNHRIANSLQMVASMISMESMQLNDDRARRSLEMAGLRIQAIAGVHRRLYSTPLGEDSLDLADYLMSLIGELRPLCLPSLNSGKLVTDLSPMAVRPEIGTSLGLIAAEAIVNACKYAYSDGRCGDVVVQIRRNDLGTGTMSIADTGRGLSADNGPSKSGFGSRVIDLAADRIGATLRYEDNRPGTRLIVDFAVKSCTRVPIFSVPE</sequence>
<comment type="caution">
    <text evidence="9">The sequence shown here is derived from an EMBL/GenBank/DDBJ whole genome shotgun (WGS) entry which is preliminary data.</text>
</comment>
<keyword evidence="7" id="KW-0067">ATP-binding</keyword>
<feature type="domain" description="Histidine kinase/HSP90-like ATPase" evidence="8">
    <location>
        <begin position="123"/>
        <end position="221"/>
    </location>
</feature>
<evidence type="ECO:0000259" key="8">
    <source>
        <dbReference type="SMART" id="SM00387"/>
    </source>
</evidence>
<evidence type="ECO:0000256" key="4">
    <source>
        <dbReference type="ARBA" id="ARBA00022679"/>
    </source>
</evidence>
<dbReference type="InterPro" id="IPR011495">
    <property type="entry name" value="Sig_transdc_His_kin_sub2_dim/P"/>
</dbReference>
<evidence type="ECO:0000313" key="10">
    <source>
        <dbReference type="Proteomes" id="UP000782519"/>
    </source>
</evidence>